<dbReference type="CDD" id="cd09872">
    <property type="entry name" value="PIN_Sll0205-like"/>
    <property type="match status" value="1"/>
</dbReference>
<reference evidence="2 3" key="1">
    <citation type="journal article" date="2018" name="Sci. Rep.">
        <title>Genome Features and Biochemical Characteristics of a Robust, Fast Growing and Naturally Transformable Cyanobacterium Synechococcus elongatus PCC 11801 Isolated from India.</title>
        <authorList>
            <person name="Jaiswal D."/>
            <person name="Sengupta A."/>
            <person name="Sohoni S."/>
            <person name="Sengupta S."/>
            <person name="Phadnavis A.G."/>
            <person name="Pakrasi H.B."/>
            <person name="Wangikar P.P."/>
        </authorList>
    </citation>
    <scope>NUCLEOTIDE SEQUENCE [LARGE SCALE GENOMIC DNA]</scope>
    <source>
        <strain evidence="2 3">PCC 11801</strain>
    </source>
</reference>
<evidence type="ECO:0000313" key="3">
    <source>
        <dbReference type="Proteomes" id="UP000267249"/>
    </source>
</evidence>
<dbReference type="Pfam" id="PF01850">
    <property type="entry name" value="PIN"/>
    <property type="match status" value="1"/>
</dbReference>
<dbReference type="Gene3D" id="3.40.50.1010">
    <property type="entry name" value="5'-nuclease"/>
    <property type="match status" value="1"/>
</dbReference>
<dbReference type="InterPro" id="IPR052919">
    <property type="entry name" value="TA_system_RNase"/>
</dbReference>
<organism evidence="2 3">
    <name type="scientific">Synechococcus elongatus PCC 11801</name>
    <dbReference type="NCBI Taxonomy" id="2219813"/>
    <lineage>
        <taxon>Bacteria</taxon>
        <taxon>Bacillati</taxon>
        <taxon>Cyanobacteriota</taxon>
        <taxon>Cyanophyceae</taxon>
        <taxon>Synechococcales</taxon>
        <taxon>Synechococcaceae</taxon>
        <taxon>Synechococcus</taxon>
    </lineage>
</organism>
<gene>
    <name evidence="2" type="ORF">DOP62_12415</name>
</gene>
<dbReference type="PANTHER" id="PTHR36173">
    <property type="entry name" value="RIBONUCLEASE VAPC16-RELATED"/>
    <property type="match status" value="1"/>
</dbReference>
<dbReference type="PANTHER" id="PTHR36173:SF2">
    <property type="entry name" value="RIBONUCLEASE VAPC16"/>
    <property type="match status" value="1"/>
</dbReference>
<protein>
    <submittedName>
        <fullName evidence="2">Type II toxin-antitoxin system VapC family toxin</fullName>
    </submittedName>
</protein>
<dbReference type="EMBL" id="CP030139">
    <property type="protein sequence ID" value="AZB73769.2"/>
    <property type="molecule type" value="Genomic_DNA"/>
</dbReference>
<dbReference type="InterPro" id="IPR029060">
    <property type="entry name" value="PIN-like_dom_sf"/>
</dbReference>
<feature type="domain" description="PIN" evidence="1">
    <location>
        <begin position="5"/>
        <end position="122"/>
    </location>
</feature>
<dbReference type="RefSeq" id="WP_261789864.1">
    <property type="nucleotide sequence ID" value="NZ_CP030139.2"/>
</dbReference>
<dbReference type="Proteomes" id="UP000267249">
    <property type="component" value="Chromosome"/>
</dbReference>
<evidence type="ECO:0000313" key="2">
    <source>
        <dbReference type="EMBL" id="AZB73769.2"/>
    </source>
</evidence>
<evidence type="ECO:0000259" key="1">
    <source>
        <dbReference type="Pfam" id="PF01850"/>
    </source>
</evidence>
<dbReference type="SUPFAM" id="SSF88723">
    <property type="entry name" value="PIN domain-like"/>
    <property type="match status" value="1"/>
</dbReference>
<dbReference type="InterPro" id="IPR041705">
    <property type="entry name" value="PIN_Sll0205"/>
</dbReference>
<sequence length="131" mass="15389">MIQLLIDTHILVWYLQADHHLDAKTAELLEDTRYDLNVSIVSIWEMAIKSGLGKLSLTIEFKDLKDLLGRLSIAVLPVEFEDIHEYLNLPFFNDHRDPFDRMLIAQSMRRSLRIVSNDSSFDLYNVDRIWI</sequence>
<name>A0AAN1QQR7_SYNEL</name>
<dbReference type="InterPro" id="IPR002716">
    <property type="entry name" value="PIN_dom"/>
</dbReference>
<accession>A0AAN1QQR7</accession>
<dbReference type="AlphaFoldDB" id="A0AAN1QQR7"/>
<proteinExistence type="predicted"/>